<evidence type="ECO:0000256" key="14">
    <source>
        <dbReference type="ARBA" id="ARBA00048586"/>
    </source>
</evidence>
<keyword evidence="7 16" id="KW-0808">Transferase</keyword>
<dbReference type="GO" id="GO:0008444">
    <property type="term" value="F:CDP-diacylglycerol-glycerol-3-phosphate 3-phosphatidyltransferase activity"/>
    <property type="evidence" value="ECO:0007669"/>
    <property type="project" value="UniProtKB-UniRule"/>
</dbReference>
<gene>
    <name evidence="18" type="ORF">C8D98_1720</name>
</gene>
<comment type="subcellular location">
    <subcellularLocation>
        <location evidence="1">Membrane</location>
        <topology evidence="1">Multi-pass membrane protein</topology>
    </subcellularLocation>
</comment>
<dbReference type="GO" id="GO:0046474">
    <property type="term" value="P:glycerophospholipid biosynthetic process"/>
    <property type="evidence" value="ECO:0007669"/>
    <property type="project" value="TreeGrafter"/>
</dbReference>
<evidence type="ECO:0000313" key="19">
    <source>
        <dbReference type="Proteomes" id="UP000294614"/>
    </source>
</evidence>
<evidence type="ECO:0000256" key="13">
    <source>
        <dbReference type="ARBA" id="ARBA00023264"/>
    </source>
</evidence>
<comment type="caution">
    <text evidence="18">The sequence shown here is derived from an EMBL/GenBank/DDBJ whole genome shotgun (WGS) entry which is preliminary data.</text>
</comment>
<dbReference type="NCBIfam" id="TIGR00560">
    <property type="entry name" value="pgsA"/>
    <property type="match status" value="1"/>
</dbReference>
<dbReference type="RefSeq" id="WP_132873705.1">
    <property type="nucleotide sequence ID" value="NZ_JAJUHT010000001.1"/>
</dbReference>
<dbReference type="PIRSF" id="PIRSF000847">
    <property type="entry name" value="Phos_ph_gly_syn"/>
    <property type="match status" value="1"/>
</dbReference>
<dbReference type="PANTHER" id="PTHR14269">
    <property type="entry name" value="CDP-DIACYLGLYCEROL--GLYCEROL-3-PHOSPHATE 3-PHOSPHATIDYLTRANSFERASE-RELATED"/>
    <property type="match status" value="1"/>
</dbReference>
<evidence type="ECO:0000256" key="5">
    <source>
        <dbReference type="ARBA" id="ARBA00014944"/>
    </source>
</evidence>
<dbReference type="PROSITE" id="PS00379">
    <property type="entry name" value="CDP_ALCOHOL_P_TRANSF"/>
    <property type="match status" value="1"/>
</dbReference>
<evidence type="ECO:0000256" key="15">
    <source>
        <dbReference type="NCBIfam" id="TIGR00560"/>
    </source>
</evidence>
<dbReference type="EMBL" id="SMGG01000004">
    <property type="protein sequence ID" value="TCK60841.1"/>
    <property type="molecule type" value="Genomic_DNA"/>
</dbReference>
<sequence length="184" mass="20335">MSLSAQMNIANWLTIFRIAMVPVFIWLMYVGGFWIDVLATVLYTIAASTDYVDGYIARKYNLITDLGKILDPIADKVLVTATLVVFVDLQRLEAAVVIVLITRDLAINALRSFAASKGQVIAAGMGGKIKTAFQMVGVGCIIFYNPLFGIDILMIGKILVYLSVILSLHSAWVYYRNFIKSENA</sequence>
<evidence type="ECO:0000256" key="4">
    <source>
        <dbReference type="ARBA" id="ARBA00013170"/>
    </source>
</evidence>
<evidence type="ECO:0000256" key="17">
    <source>
        <dbReference type="SAM" id="Phobius"/>
    </source>
</evidence>
<keyword evidence="8 17" id="KW-0812">Transmembrane</keyword>
<accession>A0A4V2PS03</accession>
<keyword evidence="6" id="KW-0444">Lipid biosynthesis</keyword>
<dbReference type="Gene3D" id="1.20.120.1760">
    <property type="match status" value="1"/>
</dbReference>
<feature type="transmembrane region" description="Helical" evidence="17">
    <location>
        <begin position="12"/>
        <end position="35"/>
    </location>
</feature>
<proteinExistence type="inferred from homology"/>
<evidence type="ECO:0000256" key="8">
    <source>
        <dbReference type="ARBA" id="ARBA00022692"/>
    </source>
</evidence>
<dbReference type="InterPro" id="IPR050324">
    <property type="entry name" value="CDP-alcohol_PTase-I"/>
</dbReference>
<evidence type="ECO:0000256" key="9">
    <source>
        <dbReference type="ARBA" id="ARBA00022989"/>
    </source>
</evidence>
<keyword evidence="10" id="KW-0443">Lipid metabolism</keyword>
<dbReference type="EC" id="2.7.8.5" evidence="4 15"/>
<organism evidence="18 19">
    <name type="scientific">Seleniivibrio woodruffii</name>
    <dbReference type="NCBI Taxonomy" id="1078050"/>
    <lineage>
        <taxon>Bacteria</taxon>
        <taxon>Pseudomonadati</taxon>
        <taxon>Deferribacterota</taxon>
        <taxon>Deferribacteres</taxon>
        <taxon>Deferribacterales</taxon>
        <taxon>Geovibrionaceae</taxon>
        <taxon>Seleniivibrio</taxon>
    </lineage>
</organism>
<evidence type="ECO:0000256" key="10">
    <source>
        <dbReference type="ARBA" id="ARBA00023098"/>
    </source>
</evidence>
<dbReference type="PANTHER" id="PTHR14269:SF62">
    <property type="entry name" value="CDP-DIACYLGLYCEROL--GLYCEROL-3-PHOSPHATE 3-PHOSPHATIDYLTRANSFERASE 1, CHLOROPLASTIC"/>
    <property type="match status" value="1"/>
</dbReference>
<keyword evidence="12" id="KW-0594">Phospholipid biosynthesis</keyword>
<comment type="catalytic activity">
    <reaction evidence="14">
        <text>a CDP-1,2-diacyl-sn-glycerol + sn-glycerol 3-phosphate = a 1,2-diacyl-sn-glycero-3-phospho-(1'-sn-glycero-3'-phosphate) + CMP + H(+)</text>
        <dbReference type="Rhea" id="RHEA:12593"/>
        <dbReference type="ChEBI" id="CHEBI:15378"/>
        <dbReference type="ChEBI" id="CHEBI:57597"/>
        <dbReference type="ChEBI" id="CHEBI:58332"/>
        <dbReference type="ChEBI" id="CHEBI:60110"/>
        <dbReference type="ChEBI" id="CHEBI:60377"/>
        <dbReference type="EC" id="2.7.8.5"/>
    </reaction>
</comment>
<evidence type="ECO:0000256" key="11">
    <source>
        <dbReference type="ARBA" id="ARBA00023136"/>
    </source>
</evidence>
<dbReference type="GO" id="GO:0016020">
    <property type="term" value="C:membrane"/>
    <property type="evidence" value="ECO:0007669"/>
    <property type="project" value="UniProtKB-SubCell"/>
</dbReference>
<dbReference type="InterPro" id="IPR048254">
    <property type="entry name" value="CDP_ALCOHOL_P_TRANSF_CS"/>
</dbReference>
<feature type="transmembrane region" description="Helical" evidence="17">
    <location>
        <begin position="154"/>
        <end position="175"/>
    </location>
</feature>
<evidence type="ECO:0000256" key="3">
    <source>
        <dbReference type="ARBA" id="ARBA00010441"/>
    </source>
</evidence>
<keyword evidence="11 17" id="KW-0472">Membrane</keyword>
<dbReference type="Proteomes" id="UP000294614">
    <property type="component" value="Unassembled WGS sequence"/>
</dbReference>
<comment type="pathway">
    <text evidence="2">Phospholipid metabolism; phosphatidylglycerol biosynthesis; phosphatidylglycerol from CDP-diacylglycerol: step 1/2.</text>
</comment>
<dbReference type="InterPro" id="IPR004570">
    <property type="entry name" value="Phosphatidylglycerol_P_synth"/>
</dbReference>
<keyword evidence="13" id="KW-1208">Phospholipid metabolism</keyword>
<dbReference type="InterPro" id="IPR043130">
    <property type="entry name" value="CDP-OH_PTrfase_TM_dom"/>
</dbReference>
<evidence type="ECO:0000256" key="6">
    <source>
        <dbReference type="ARBA" id="ARBA00022516"/>
    </source>
</evidence>
<dbReference type="AlphaFoldDB" id="A0A4V2PS03"/>
<dbReference type="Pfam" id="PF01066">
    <property type="entry name" value="CDP-OH_P_transf"/>
    <property type="match status" value="1"/>
</dbReference>
<dbReference type="OrthoDB" id="9796672at2"/>
<evidence type="ECO:0000313" key="18">
    <source>
        <dbReference type="EMBL" id="TCK60841.1"/>
    </source>
</evidence>
<keyword evidence="19" id="KW-1185">Reference proteome</keyword>
<comment type="similarity">
    <text evidence="3 16">Belongs to the CDP-alcohol phosphatidyltransferase class-I family.</text>
</comment>
<evidence type="ECO:0000256" key="7">
    <source>
        <dbReference type="ARBA" id="ARBA00022679"/>
    </source>
</evidence>
<reference evidence="18 19" key="1">
    <citation type="submission" date="2019-03" db="EMBL/GenBank/DDBJ databases">
        <title>Genomic Encyclopedia of Type Strains, Phase IV (KMG-IV): sequencing the most valuable type-strain genomes for metagenomic binning, comparative biology and taxonomic classification.</title>
        <authorList>
            <person name="Goeker M."/>
        </authorList>
    </citation>
    <scope>NUCLEOTIDE SEQUENCE [LARGE SCALE GENOMIC DNA]</scope>
    <source>
        <strain evidence="18 19">DSM 24984</strain>
    </source>
</reference>
<dbReference type="InterPro" id="IPR000462">
    <property type="entry name" value="CDP-OH_P_trans"/>
</dbReference>
<evidence type="ECO:0000256" key="2">
    <source>
        <dbReference type="ARBA" id="ARBA00005042"/>
    </source>
</evidence>
<evidence type="ECO:0000256" key="12">
    <source>
        <dbReference type="ARBA" id="ARBA00023209"/>
    </source>
</evidence>
<protein>
    <recommendedName>
        <fullName evidence="5 15">CDP-diacylglycerol--glycerol-3-phosphate 3-phosphatidyltransferase</fullName>
        <ecNumber evidence="4 15">2.7.8.5</ecNumber>
    </recommendedName>
</protein>
<evidence type="ECO:0000256" key="1">
    <source>
        <dbReference type="ARBA" id="ARBA00004141"/>
    </source>
</evidence>
<evidence type="ECO:0000256" key="16">
    <source>
        <dbReference type="RuleBase" id="RU003750"/>
    </source>
</evidence>
<name>A0A4V2PS03_9BACT</name>
<keyword evidence="9 17" id="KW-1133">Transmembrane helix</keyword>